<dbReference type="GO" id="GO:0005576">
    <property type="term" value="C:extracellular region"/>
    <property type="evidence" value="ECO:0007669"/>
    <property type="project" value="InterPro"/>
</dbReference>
<dbReference type="SUPFAM" id="SSF57625">
    <property type="entry name" value="Invertebrate chitin-binding proteins"/>
    <property type="match status" value="2"/>
</dbReference>
<dbReference type="HOGENOM" id="CLU_1300221_0_0_1"/>
<evidence type="ECO:0000313" key="4">
    <source>
        <dbReference type="Proteomes" id="UP000019804"/>
    </source>
</evidence>
<dbReference type="AlphaFoldDB" id="A0A017SIX3"/>
<organism evidence="3 4">
    <name type="scientific">Aspergillus ruber (strain CBS 135680)</name>
    <dbReference type="NCBI Taxonomy" id="1388766"/>
    <lineage>
        <taxon>Eukaryota</taxon>
        <taxon>Fungi</taxon>
        <taxon>Dikarya</taxon>
        <taxon>Ascomycota</taxon>
        <taxon>Pezizomycotina</taxon>
        <taxon>Eurotiomycetes</taxon>
        <taxon>Eurotiomycetidae</taxon>
        <taxon>Eurotiales</taxon>
        <taxon>Aspergillaceae</taxon>
        <taxon>Aspergillus</taxon>
        <taxon>Aspergillus subgen. Aspergillus</taxon>
    </lineage>
</organism>
<dbReference type="Gene3D" id="2.170.140.10">
    <property type="entry name" value="Chitin binding domain"/>
    <property type="match status" value="1"/>
</dbReference>
<dbReference type="GeneID" id="63693586"/>
<accession>A0A017SIX3</accession>
<reference evidence="4" key="1">
    <citation type="journal article" date="2014" name="Nat. Commun.">
        <title>Genomic adaptations of the halophilic Dead Sea filamentous fungus Eurotium rubrum.</title>
        <authorList>
            <person name="Kis-Papo T."/>
            <person name="Weig A.R."/>
            <person name="Riley R."/>
            <person name="Persoh D."/>
            <person name="Salamov A."/>
            <person name="Sun H."/>
            <person name="Lipzen A."/>
            <person name="Wasser S.P."/>
            <person name="Rambold G."/>
            <person name="Grigoriev I.V."/>
            <person name="Nevo E."/>
        </authorList>
    </citation>
    <scope>NUCLEOTIDE SEQUENCE [LARGE SCALE GENOMIC DNA]</scope>
    <source>
        <strain evidence="4">CBS 135680</strain>
    </source>
</reference>
<feature type="domain" description="Chitin-binding type-2" evidence="2">
    <location>
        <begin position="34"/>
        <end position="96"/>
    </location>
</feature>
<evidence type="ECO:0000256" key="1">
    <source>
        <dbReference type="SAM" id="SignalP"/>
    </source>
</evidence>
<gene>
    <name evidence="3" type="ORF">EURHEDRAFT_356036</name>
</gene>
<dbReference type="SMART" id="SM00494">
    <property type="entry name" value="ChtBD2"/>
    <property type="match status" value="1"/>
</dbReference>
<proteinExistence type="predicted"/>
<dbReference type="InterPro" id="IPR002557">
    <property type="entry name" value="Chitin-bd_dom"/>
</dbReference>
<feature type="signal peptide" evidence="1">
    <location>
        <begin position="1"/>
        <end position="23"/>
    </location>
</feature>
<dbReference type="Pfam" id="PF01607">
    <property type="entry name" value="CBM_14"/>
    <property type="match status" value="1"/>
</dbReference>
<dbReference type="RefSeq" id="XP_040640267.1">
    <property type="nucleotide sequence ID" value="XM_040778462.1"/>
</dbReference>
<dbReference type="EMBL" id="KK088418">
    <property type="protein sequence ID" value="EYE96579.1"/>
    <property type="molecule type" value="Genomic_DNA"/>
</dbReference>
<dbReference type="STRING" id="1388766.A0A017SIX3"/>
<dbReference type="InterPro" id="IPR036508">
    <property type="entry name" value="Chitin-bd_dom_sf"/>
</dbReference>
<protein>
    <recommendedName>
        <fullName evidence="2">Chitin-binding type-2 domain-containing protein</fullName>
    </recommendedName>
</protein>
<sequence>MSSSLNLLPHLISGLAITSLSAAAITCPEEDIVVTQCVDPEDCVYPNPNNCDSFIACRVNSNGKNGTSSVLPCPSGLEWNYNEKICDWPVNSTCKNIVQETLDTAKEVLPPANGEKENGFDCEGEKKGQSCESELECIYANPNEKTSYFQCTSGTVYVVKCEDGLYSDAIKACE</sequence>
<name>A0A017SIX3_ASPRC</name>
<evidence type="ECO:0000259" key="2">
    <source>
        <dbReference type="PROSITE" id="PS50940"/>
    </source>
</evidence>
<keyword evidence="1" id="KW-0732">Signal</keyword>
<dbReference type="GO" id="GO:0008061">
    <property type="term" value="F:chitin binding"/>
    <property type="evidence" value="ECO:0007669"/>
    <property type="project" value="InterPro"/>
</dbReference>
<keyword evidence="4" id="KW-1185">Reference proteome</keyword>
<dbReference type="Proteomes" id="UP000019804">
    <property type="component" value="Unassembled WGS sequence"/>
</dbReference>
<dbReference type="OrthoDB" id="6020543at2759"/>
<evidence type="ECO:0000313" key="3">
    <source>
        <dbReference type="EMBL" id="EYE96579.1"/>
    </source>
</evidence>
<feature type="chain" id="PRO_5001499551" description="Chitin-binding type-2 domain-containing protein" evidence="1">
    <location>
        <begin position="24"/>
        <end position="174"/>
    </location>
</feature>
<dbReference type="PROSITE" id="PS50940">
    <property type="entry name" value="CHIT_BIND_II"/>
    <property type="match status" value="1"/>
</dbReference>